<sequence>MQPLWAAYHPPDLVTGLNISSRTASMQFVLYFPYGPSAVHAGASNVPVSTVRDRLPPSTDNKQLDQAQILGLSAVNVYSHDRLAYRCLTYHPRIVIPNLGCSMVWYGSFDGRLLLVFEMFEITGRF</sequence>
<protein>
    <submittedName>
        <fullName evidence="1">Uncharacterized protein</fullName>
    </submittedName>
</protein>
<name>A0A0C3ATH1_PILCF</name>
<evidence type="ECO:0000313" key="1">
    <source>
        <dbReference type="EMBL" id="KIM77218.1"/>
    </source>
</evidence>
<dbReference type="HOGENOM" id="CLU_1982407_0_0_1"/>
<dbReference type="AlphaFoldDB" id="A0A0C3ATH1"/>
<keyword evidence="2" id="KW-1185">Reference proteome</keyword>
<dbReference type="Proteomes" id="UP000054166">
    <property type="component" value="Unassembled WGS sequence"/>
</dbReference>
<evidence type="ECO:0000313" key="2">
    <source>
        <dbReference type="Proteomes" id="UP000054166"/>
    </source>
</evidence>
<accession>A0A0C3ATH1</accession>
<reference evidence="2" key="2">
    <citation type="submission" date="2015-01" db="EMBL/GenBank/DDBJ databases">
        <title>Evolutionary Origins and Diversification of the Mycorrhizal Mutualists.</title>
        <authorList>
            <consortium name="DOE Joint Genome Institute"/>
            <consortium name="Mycorrhizal Genomics Consortium"/>
            <person name="Kohler A."/>
            <person name="Kuo A."/>
            <person name="Nagy L.G."/>
            <person name="Floudas D."/>
            <person name="Copeland A."/>
            <person name="Barry K.W."/>
            <person name="Cichocki N."/>
            <person name="Veneault-Fourrey C."/>
            <person name="LaButti K."/>
            <person name="Lindquist E.A."/>
            <person name="Lipzen A."/>
            <person name="Lundell T."/>
            <person name="Morin E."/>
            <person name="Murat C."/>
            <person name="Riley R."/>
            <person name="Ohm R."/>
            <person name="Sun H."/>
            <person name="Tunlid A."/>
            <person name="Henrissat B."/>
            <person name="Grigoriev I.V."/>
            <person name="Hibbett D.S."/>
            <person name="Martin F."/>
        </authorList>
    </citation>
    <scope>NUCLEOTIDE SEQUENCE [LARGE SCALE GENOMIC DNA]</scope>
    <source>
        <strain evidence="2">F 1598</strain>
    </source>
</reference>
<gene>
    <name evidence="1" type="ORF">PILCRDRAFT_825562</name>
</gene>
<reference evidence="1 2" key="1">
    <citation type="submission" date="2014-04" db="EMBL/GenBank/DDBJ databases">
        <authorList>
            <consortium name="DOE Joint Genome Institute"/>
            <person name="Kuo A."/>
            <person name="Tarkka M."/>
            <person name="Buscot F."/>
            <person name="Kohler A."/>
            <person name="Nagy L.G."/>
            <person name="Floudas D."/>
            <person name="Copeland A."/>
            <person name="Barry K.W."/>
            <person name="Cichocki N."/>
            <person name="Veneault-Fourrey C."/>
            <person name="LaButti K."/>
            <person name="Lindquist E.A."/>
            <person name="Lipzen A."/>
            <person name="Lundell T."/>
            <person name="Morin E."/>
            <person name="Murat C."/>
            <person name="Sun H."/>
            <person name="Tunlid A."/>
            <person name="Henrissat B."/>
            <person name="Grigoriev I.V."/>
            <person name="Hibbett D.S."/>
            <person name="Martin F."/>
            <person name="Nordberg H.P."/>
            <person name="Cantor M.N."/>
            <person name="Hua S.X."/>
        </authorList>
    </citation>
    <scope>NUCLEOTIDE SEQUENCE [LARGE SCALE GENOMIC DNA]</scope>
    <source>
        <strain evidence="1 2">F 1598</strain>
    </source>
</reference>
<proteinExistence type="predicted"/>
<organism evidence="1 2">
    <name type="scientific">Piloderma croceum (strain F 1598)</name>
    <dbReference type="NCBI Taxonomy" id="765440"/>
    <lineage>
        <taxon>Eukaryota</taxon>
        <taxon>Fungi</taxon>
        <taxon>Dikarya</taxon>
        <taxon>Basidiomycota</taxon>
        <taxon>Agaricomycotina</taxon>
        <taxon>Agaricomycetes</taxon>
        <taxon>Agaricomycetidae</taxon>
        <taxon>Atheliales</taxon>
        <taxon>Atheliaceae</taxon>
        <taxon>Piloderma</taxon>
    </lineage>
</organism>
<dbReference type="InParanoid" id="A0A0C3ATH1"/>
<dbReference type="EMBL" id="KN833027">
    <property type="protein sequence ID" value="KIM77218.1"/>
    <property type="molecule type" value="Genomic_DNA"/>
</dbReference>